<proteinExistence type="predicted"/>
<dbReference type="Gene3D" id="3.40.50.150">
    <property type="entry name" value="Vaccinia Virus protein VP39"/>
    <property type="match status" value="1"/>
</dbReference>
<feature type="domain" description="Methyltransferase type 11" evidence="1">
    <location>
        <begin position="59"/>
        <end position="152"/>
    </location>
</feature>
<dbReference type="Pfam" id="PF08241">
    <property type="entry name" value="Methyltransf_11"/>
    <property type="match status" value="1"/>
</dbReference>
<name>A0A917KDJ5_9PROT</name>
<keyword evidence="2" id="KW-0489">Methyltransferase</keyword>
<dbReference type="GO" id="GO:0032259">
    <property type="term" value="P:methylation"/>
    <property type="evidence" value="ECO:0007669"/>
    <property type="project" value="UniProtKB-KW"/>
</dbReference>
<dbReference type="GO" id="GO:0008757">
    <property type="term" value="F:S-adenosylmethionine-dependent methyltransferase activity"/>
    <property type="evidence" value="ECO:0007669"/>
    <property type="project" value="InterPro"/>
</dbReference>
<dbReference type="RefSeq" id="WP_188966398.1">
    <property type="nucleotide sequence ID" value="NZ_BMKW01000003.1"/>
</dbReference>
<reference evidence="2" key="1">
    <citation type="journal article" date="2014" name="Int. J. Syst. Evol. Microbiol.">
        <title>Complete genome sequence of Corynebacterium casei LMG S-19264T (=DSM 44701T), isolated from a smear-ripened cheese.</title>
        <authorList>
            <consortium name="US DOE Joint Genome Institute (JGI-PGF)"/>
            <person name="Walter F."/>
            <person name="Albersmeier A."/>
            <person name="Kalinowski J."/>
            <person name="Ruckert C."/>
        </authorList>
    </citation>
    <scope>NUCLEOTIDE SEQUENCE</scope>
    <source>
        <strain evidence="2">CGMCC 1.3617</strain>
    </source>
</reference>
<evidence type="ECO:0000313" key="2">
    <source>
        <dbReference type="EMBL" id="GGJ09331.1"/>
    </source>
</evidence>
<gene>
    <name evidence="2" type="ORF">GCM10011320_15480</name>
</gene>
<dbReference type="PANTHER" id="PTHR43591">
    <property type="entry name" value="METHYLTRANSFERASE"/>
    <property type="match status" value="1"/>
</dbReference>
<dbReference type="Proteomes" id="UP000661507">
    <property type="component" value="Unassembled WGS sequence"/>
</dbReference>
<dbReference type="SUPFAM" id="SSF53335">
    <property type="entry name" value="S-adenosyl-L-methionine-dependent methyltransferases"/>
    <property type="match status" value="1"/>
</dbReference>
<comment type="caution">
    <text evidence="2">The sequence shown here is derived from an EMBL/GenBank/DDBJ whole genome shotgun (WGS) entry which is preliminary data.</text>
</comment>
<dbReference type="InterPro" id="IPR013216">
    <property type="entry name" value="Methyltransf_11"/>
</dbReference>
<keyword evidence="2" id="KW-0808">Transferase</keyword>
<dbReference type="PANTHER" id="PTHR43591:SF24">
    <property type="entry name" value="2-METHOXY-6-POLYPRENYL-1,4-BENZOQUINOL METHYLASE, MITOCHONDRIAL"/>
    <property type="match status" value="1"/>
</dbReference>
<keyword evidence="3" id="KW-1185">Reference proteome</keyword>
<reference evidence="2" key="2">
    <citation type="submission" date="2020-09" db="EMBL/GenBank/DDBJ databases">
        <authorList>
            <person name="Sun Q."/>
            <person name="Zhou Y."/>
        </authorList>
    </citation>
    <scope>NUCLEOTIDE SEQUENCE</scope>
    <source>
        <strain evidence="2">CGMCC 1.3617</strain>
    </source>
</reference>
<dbReference type="InterPro" id="IPR029063">
    <property type="entry name" value="SAM-dependent_MTases_sf"/>
</dbReference>
<dbReference type="CDD" id="cd02440">
    <property type="entry name" value="AdoMet_MTases"/>
    <property type="match status" value="1"/>
</dbReference>
<evidence type="ECO:0000313" key="3">
    <source>
        <dbReference type="Proteomes" id="UP000661507"/>
    </source>
</evidence>
<evidence type="ECO:0000259" key="1">
    <source>
        <dbReference type="Pfam" id="PF08241"/>
    </source>
</evidence>
<sequence length="271" mass="28862">MPLGGAAVATDPAQVARLWEANAPAWTALSRAGGDIYRDHLNTPAFLRLLPPVAGLRGLDIGCGEATNTRAVAALGARLTALDIAPSFLRAAAASEAADPRGIRFVQGSALALPFPDASFDFATAFMCLMDVPRPEAALAEAARILRPGGFLQFSILHPCFAMPGRRVLRDTAGHAYAIEFRAAESPDGAIETWRFSGVAPELRDAHPPFQVPRFDRSLAWWINAIGATDLRLEAAEEPVADPDTAARVPTVADTRIAPLFLILRARKPGP</sequence>
<protein>
    <submittedName>
        <fullName evidence="2">Methyltransferase</fullName>
    </submittedName>
</protein>
<dbReference type="AlphaFoldDB" id="A0A917KDJ5"/>
<dbReference type="EMBL" id="BMKW01000003">
    <property type="protein sequence ID" value="GGJ09331.1"/>
    <property type="molecule type" value="Genomic_DNA"/>
</dbReference>
<organism evidence="2 3">
    <name type="scientific">Neoroseomonas lacus</name>
    <dbReference type="NCBI Taxonomy" id="287609"/>
    <lineage>
        <taxon>Bacteria</taxon>
        <taxon>Pseudomonadati</taxon>
        <taxon>Pseudomonadota</taxon>
        <taxon>Alphaproteobacteria</taxon>
        <taxon>Acetobacterales</taxon>
        <taxon>Acetobacteraceae</taxon>
        <taxon>Neoroseomonas</taxon>
    </lineage>
</organism>
<accession>A0A917KDJ5</accession>